<keyword evidence="2" id="KW-0964">Secreted</keyword>
<evidence type="ECO:0000256" key="3">
    <source>
        <dbReference type="ARBA" id="ARBA00022729"/>
    </source>
</evidence>
<dbReference type="InterPro" id="IPR059100">
    <property type="entry name" value="TSP3_bac"/>
</dbReference>
<comment type="subcellular location">
    <subcellularLocation>
        <location evidence="1">Secreted</location>
    </subcellularLocation>
</comment>
<reference evidence="5 6" key="1">
    <citation type="journal article" date="2015" name="Nature">
        <title>rRNA introns, odd ribosomes, and small enigmatic genomes across a large radiation of phyla.</title>
        <authorList>
            <person name="Brown C.T."/>
            <person name="Hug L.A."/>
            <person name="Thomas B.C."/>
            <person name="Sharon I."/>
            <person name="Castelle C.J."/>
            <person name="Singh A."/>
            <person name="Wilkins M.J."/>
            <person name="Williams K.H."/>
            <person name="Banfield J.F."/>
        </authorList>
    </citation>
    <scope>NUCLEOTIDE SEQUENCE [LARGE SCALE GENOMIC DNA]</scope>
</reference>
<accession>A0A0G1NRB6</accession>
<name>A0A0G1NRB6_9BACT</name>
<gene>
    <name evidence="5" type="ORF">UX33_C0003G0036</name>
</gene>
<evidence type="ECO:0000256" key="1">
    <source>
        <dbReference type="ARBA" id="ARBA00004613"/>
    </source>
</evidence>
<dbReference type="Proteomes" id="UP000034569">
    <property type="component" value="Unassembled WGS sequence"/>
</dbReference>
<evidence type="ECO:0000313" key="6">
    <source>
        <dbReference type="Proteomes" id="UP000034569"/>
    </source>
</evidence>
<dbReference type="EMBL" id="LCLU01000003">
    <property type="protein sequence ID" value="KKU22872.1"/>
    <property type="molecule type" value="Genomic_DNA"/>
</dbReference>
<evidence type="ECO:0000313" key="5">
    <source>
        <dbReference type="EMBL" id="KKU22872.1"/>
    </source>
</evidence>
<dbReference type="AlphaFoldDB" id="A0A0G1NRB6"/>
<evidence type="ECO:0000256" key="4">
    <source>
        <dbReference type="ARBA" id="ARBA00022837"/>
    </source>
</evidence>
<protein>
    <recommendedName>
        <fullName evidence="7">Thrombospondin type 3 repeat superfamily protein</fullName>
    </recommendedName>
</protein>
<evidence type="ECO:0000256" key="2">
    <source>
        <dbReference type="ARBA" id="ARBA00022525"/>
    </source>
</evidence>
<comment type="caution">
    <text evidence="5">The sequence shown here is derived from an EMBL/GenBank/DDBJ whole genome shotgun (WGS) entry which is preliminary data.</text>
</comment>
<keyword evidence="3" id="KW-0732">Signal</keyword>
<evidence type="ECO:0008006" key="7">
    <source>
        <dbReference type="Google" id="ProtNLM"/>
    </source>
</evidence>
<dbReference type="Pfam" id="PF18884">
    <property type="entry name" value="TSP3_bac"/>
    <property type="match status" value="2"/>
</dbReference>
<keyword evidence="4" id="KW-0106">Calcium</keyword>
<proteinExistence type="predicted"/>
<organism evidence="5 6">
    <name type="scientific">Candidatus Azambacteria bacterium GW2011_GWC1_46_13</name>
    <dbReference type="NCBI Taxonomy" id="1618619"/>
    <lineage>
        <taxon>Bacteria</taxon>
        <taxon>Candidatus Azamiibacteriota</taxon>
    </lineage>
</organism>
<sequence>MLISLLKNKLILAAILLLFLGVGGFAAKNNFFSKKTLDSLKNSAQDGATNAKTDSDGDGLADWEESIQKTDPNNPDTDVDGYLDGEEMASGYDPLKPAPNDLLSARTKQENASAKILQNFVKKVADEKQKLAANGQPDAPVSLKGFEMLKIAEDAVANLSSALGSLPRTSLWDLNITQDKSKAAIKNYALSAIKTISGNFSAINNESPEPILKAAIEKNDFSKINLWISSYEKTERELKQLAVPSPLLSVHQDALALLAGLSGTLKNIKQFSNDPISQLNEIRKYAALTQNWSDLINQTSQEIQNKYQITFSAEELKK</sequence>